<dbReference type="Proteomes" id="UP000799770">
    <property type="component" value="Unassembled WGS sequence"/>
</dbReference>
<evidence type="ECO:0000313" key="2">
    <source>
        <dbReference type="Proteomes" id="UP000799770"/>
    </source>
</evidence>
<proteinExistence type="predicted"/>
<dbReference type="AlphaFoldDB" id="A0A6A5ZLT0"/>
<organism evidence="1 2">
    <name type="scientific">Lophiotrema nucula</name>
    <dbReference type="NCBI Taxonomy" id="690887"/>
    <lineage>
        <taxon>Eukaryota</taxon>
        <taxon>Fungi</taxon>
        <taxon>Dikarya</taxon>
        <taxon>Ascomycota</taxon>
        <taxon>Pezizomycotina</taxon>
        <taxon>Dothideomycetes</taxon>
        <taxon>Pleosporomycetidae</taxon>
        <taxon>Pleosporales</taxon>
        <taxon>Lophiotremataceae</taxon>
        <taxon>Lophiotrema</taxon>
    </lineage>
</organism>
<keyword evidence="2" id="KW-1185">Reference proteome</keyword>
<gene>
    <name evidence="1" type="ORF">BDV96DRAFT_311971</name>
</gene>
<protein>
    <submittedName>
        <fullName evidence="1">Uncharacterized protein</fullName>
    </submittedName>
</protein>
<sequence length="196" mass="21968">MVTSSWIASASSSVPRVDNQVLVQTLSCTQRRGLCRASPSTLFGPRLTLCVSFLAERAAHHAVVGSNFLVILLRSFILCLCRKLSRVLFTMGNNVEYWRWAFVSLHILDLTLPCNNFTLCSKKLSGIEIMSISHSFHLWMSFIREGVDCGLHDIRDLHIHSSSHVADSDTRSSRLWPCAPSETGLAGEHREIEEIQ</sequence>
<accession>A0A6A5ZLT0</accession>
<reference evidence="1" key="1">
    <citation type="journal article" date="2020" name="Stud. Mycol.">
        <title>101 Dothideomycetes genomes: a test case for predicting lifestyles and emergence of pathogens.</title>
        <authorList>
            <person name="Haridas S."/>
            <person name="Albert R."/>
            <person name="Binder M."/>
            <person name="Bloem J."/>
            <person name="Labutti K."/>
            <person name="Salamov A."/>
            <person name="Andreopoulos B."/>
            <person name="Baker S."/>
            <person name="Barry K."/>
            <person name="Bills G."/>
            <person name="Bluhm B."/>
            <person name="Cannon C."/>
            <person name="Castanera R."/>
            <person name="Culley D."/>
            <person name="Daum C."/>
            <person name="Ezra D."/>
            <person name="Gonzalez J."/>
            <person name="Henrissat B."/>
            <person name="Kuo A."/>
            <person name="Liang C."/>
            <person name="Lipzen A."/>
            <person name="Lutzoni F."/>
            <person name="Magnuson J."/>
            <person name="Mondo S."/>
            <person name="Nolan M."/>
            <person name="Ohm R."/>
            <person name="Pangilinan J."/>
            <person name="Park H.-J."/>
            <person name="Ramirez L."/>
            <person name="Alfaro M."/>
            <person name="Sun H."/>
            <person name="Tritt A."/>
            <person name="Yoshinaga Y."/>
            <person name="Zwiers L.-H."/>
            <person name="Turgeon B."/>
            <person name="Goodwin S."/>
            <person name="Spatafora J."/>
            <person name="Crous P."/>
            <person name="Grigoriev I."/>
        </authorList>
    </citation>
    <scope>NUCLEOTIDE SEQUENCE</scope>
    <source>
        <strain evidence="1">CBS 627.86</strain>
    </source>
</reference>
<evidence type="ECO:0000313" key="1">
    <source>
        <dbReference type="EMBL" id="KAF2119813.1"/>
    </source>
</evidence>
<name>A0A6A5ZLT0_9PLEO</name>
<dbReference type="EMBL" id="ML977314">
    <property type="protein sequence ID" value="KAF2119813.1"/>
    <property type="molecule type" value="Genomic_DNA"/>
</dbReference>